<dbReference type="HAMAP" id="MF_02016">
    <property type="entry name" value="MltF"/>
    <property type="match status" value="1"/>
</dbReference>
<dbReference type="PROSITE" id="PS00922">
    <property type="entry name" value="TRANSGLYCOSYLASE"/>
    <property type="match status" value="1"/>
</dbReference>
<evidence type="ECO:0000256" key="8">
    <source>
        <dbReference type="HAMAP-Rule" id="MF_02016"/>
    </source>
</evidence>
<evidence type="ECO:0000256" key="7">
    <source>
        <dbReference type="ARBA" id="ARBA00023316"/>
    </source>
</evidence>
<dbReference type="PANTHER" id="PTHR35936:SF32">
    <property type="entry name" value="MEMBRANE-BOUND LYTIC MUREIN TRANSGLYCOSYLASE F"/>
    <property type="match status" value="1"/>
</dbReference>
<keyword evidence="11" id="KW-1185">Reference proteome</keyword>
<comment type="domain">
    <text evidence="8">The N-terminal domain does not have lytic activity and probably modulates enzymatic activity. The C-terminal domain is the catalytic active domain.</text>
</comment>
<evidence type="ECO:0000256" key="1">
    <source>
        <dbReference type="ARBA" id="ARBA00007734"/>
    </source>
</evidence>
<dbReference type="InterPro" id="IPR023346">
    <property type="entry name" value="Lysozyme-like_dom_sf"/>
</dbReference>
<feature type="region of interest" description="LT domain" evidence="8">
    <location>
        <begin position="355"/>
        <end position="564"/>
    </location>
</feature>
<feature type="domain" description="Solute-binding protein family 3/N-terminal" evidence="9">
    <location>
        <begin position="131"/>
        <end position="354"/>
    </location>
</feature>
<evidence type="ECO:0000256" key="6">
    <source>
        <dbReference type="ARBA" id="ARBA00023239"/>
    </source>
</evidence>
<comment type="subcellular location">
    <subcellularLocation>
        <location evidence="8">Cell outer membrane</location>
        <topology evidence="8">Peripheral membrane protein</topology>
    </subcellularLocation>
    <text evidence="8">Attached to the inner leaflet of the outer membrane.</text>
</comment>
<evidence type="ECO:0000256" key="4">
    <source>
        <dbReference type="ARBA" id="ARBA00023136"/>
    </source>
</evidence>
<keyword evidence="5 8" id="KW-0998">Cell outer membrane</keyword>
<dbReference type="EC" id="4.2.2.n1" evidence="8"/>
<dbReference type="Pfam" id="PF01464">
    <property type="entry name" value="SLT"/>
    <property type="match status" value="1"/>
</dbReference>
<sequence>MSHSGCALLTEGSATSSEISSRTGGIGVSMCSIVAVAPSFGQEENLNCPQDIAYCWRLLPSLAGESGKTLTRLQVAPQRRSKTLGRFTQRPRTMQRWMRYAVLGMALGAVGCEPVSEPLSQGLEGIRERGELVVVTRTAPTTFYQGGHGPQGPEFDMVEDFARHLGVRARYLVADTVTEALHWLEQGQADLAAAGIIRSPSYEANFRFGPVYRHIDQQVVCHRSDSLPRSVVDLAGLRIGIGKDSVYEERLRQLAADHPDLHWEQVDGLSVEQLLEQVWRREIDCTVAGSPEVTINRRFMPELEVAFDLSSSEELSWILPKSSSQLAEALEEWMQDYRDQGLLAAQEDRYFGHLDAFDYIDVTTYRGRIFTRLPRYRNAFRRAEARYDMPWTLLAAVAYHESHWDPSAVSPTGVRGLMMLTASTARSLGVNRLDPTQSIQGAARYLVQLRDSLPPEIPEPDRTWMALAAYNVGLGHLQDARRLAARLGLDPNRWSGVKEAFPKLSWRAYSRYSRYGYSQGRQPVRYVERVRDLHAILELAAAEQSGSSDSGYFFGDDNRRVSYQ</sequence>
<dbReference type="InterPro" id="IPR001638">
    <property type="entry name" value="Solute-binding_3/MltF_N"/>
</dbReference>
<comment type="caution">
    <text evidence="10">The sequence shown here is derived from an EMBL/GenBank/DDBJ whole genome shotgun (WGS) entry which is preliminary data.</text>
</comment>
<dbReference type="NCBIfam" id="NF008112">
    <property type="entry name" value="PRK10859.1"/>
    <property type="match status" value="1"/>
</dbReference>
<keyword evidence="4 8" id="KW-0472">Membrane</keyword>
<name>A0A4Z0FAY0_9GAMM</name>
<dbReference type="EMBL" id="SRIO01000003">
    <property type="protein sequence ID" value="TFZ83633.1"/>
    <property type="molecule type" value="Genomic_DNA"/>
</dbReference>
<evidence type="ECO:0000259" key="9">
    <source>
        <dbReference type="SMART" id="SM00062"/>
    </source>
</evidence>
<dbReference type="CDD" id="cd13403">
    <property type="entry name" value="MLTF-like"/>
    <property type="match status" value="1"/>
</dbReference>
<dbReference type="Pfam" id="PF00497">
    <property type="entry name" value="SBP_bac_3"/>
    <property type="match status" value="1"/>
</dbReference>
<comment type="similarity">
    <text evidence="8">In the N-terminal section; belongs to the bacterial solute-binding protein 3 family.</text>
</comment>
<evidence type="ECO:0000256" key="2">
    <source>
        <dbReference type="ARBA" id="ARBA00010333"/>
    </source>
</evidence>
<dbReference type="AlphaFoldDB" id="A0A4Z0FAY0"/>
<reference evidence="10 11" key="1">
    <citation type="journal article" date="2019" name="ISME J.">
        <title>Candidatus Macondimonas diazotrophica, a novel gammaproteobacterial genus dominating crude-oil-contaminated coastal sediments.</title>
        <authorList>
            <person name="Karthikeyan S."/>
            <person name="Konstantinidis K."/>
        </authorList>
    </citation>
    <scope>NUCLEOTIDE SEQUENCE [LARGE SCALE GENOMIC DNA]</scope>
    <source>
        <strain evidence="10 11">KTK01</strain>
    </source>
</reference>
<dbReference type="InterPro" id="IPR023703">
    <property type="entry name" value="MltF"/>
</dbReference>
<dbReference type="Gene3D" id="3.40.190.10">
    <property type="entry name" value="Periplasmic binding protein-like II"/>
    <property type="match status" value="2"/>
</dbReference>
<comment type="caution">
    <text evidence="8">Lacks conserved residue(s) required for the propagation of feature annotation.</text>
</comment>
<organism evidence="10 11">
    <name type="scientific">Candidatus Macondimonas diazotrophica</name>
    <dbReference type="NCBI Taxonomy" id="2305248"/>
    <lineage>
        <taxon>Bacteria</taxon>
        <taxon>Pseudomonadati</taxon>
        <taxon>Pseudomonadota</taxon>
        <taxon>Gammaproteobacteria</taxon>
        <taxon>Chromatiales</taxon>
        <taxon>Ectothiorhodospiraceae</taxon>
        <taxon>Candidatus Macondimonas</taxon>
    </lineage>
</organism>
<dbReference type="OrthoDB" id="9815002at2"/>
<comment type="similarity">
    <text evidence="2">Belongs to the bacterial solute-binding protein 3 family.</text>
</comment>
<gene>
    <name evidence="8 10" type="primary">mltF</name>
    <name evidence="10" type="ORF">E4680_03815</name>
</gene>
<dbReference type="SUPFAM" id="SSF53850">
    <property type="entry name" value="Periplasmic binding protein-like II"/>
    <property type="match status" value="1"/>
</dbReference>
<evidence type="ECO:0000313" key="11">
    <source>
        <dbReference type="Proteomes" id="UP000297890"/>
    </source>
</evidence>
<accession>A0A4Z0FAY0</accession>
<evidence type="ECO:0000313" key="10">
    <source>
        <dbReference type="EMBL" id="TFZ83633.1"/>
    </source>
</evidence>
<dbReference type="SUPFAM" id="SSF53955">
    <property type="entry name" value="Lysozyme-like"/>
    <property type="match status" value="1"/>
</dbReference>
<dbReference type="Proteomes" id="UP000297890">
    <property type="component" value="Unassembled WGS sequence"/>
</dbReference>
<dbReference type="SMART" id="SM00062">
    <property type="entry name" value="PBPb"/>
    <property type="match status" value="1"/>
</dbReference>
<keyword evidence="7 8" id="KW-0961">Cell wall biogenesis/degradation</keyword>
<evidence type="ECO:0000256" key="3">
    <source>
        <dbReference type="ARBA" id="ARBA00022729"/>
    </source>
</evidence>
<comment type="similarity">
    <text evidence="1">Belongs to the transglycosylase Slt family.</text>
</comment>
<dbReference type="CDD" id="cd01009">
    <property type="entry name" value="PBP2_YfhD_N"/>
    <property type="match status" value="1"/>
</dbReference>
<keyword evidence="3 8" id="KW-0732">Signal</keyword>
<dbReference type="GO" id="GO:0009279">
    <property type="term" value="C:cell outer membrane"/>
    <property type="evidence" value="ECO:0007669"/>
    <property type="project" value="UniProtKB-SubCell"/>
</dbReference>
<protein>
    <recommendedName>
        <fullName evidence="8">Membrane-bound lytic murein transglycosylase F</fullName>
        <ecNumber evidence="8">4.2.2.n1</ecNumber>
    </recommendedName>
    <alternativeName>
        <fullName evidence="8">Murein lyase F</fullName>
    </alternativeName>
</protein>
<comment type="catalytic activity">
    <reaction evidence="8">
        <text>Exolytic cleavage of the (1-&gt;4)-beta-glycosidic linkage between N-acetylmuramic acid (MurNAc) and N-acetylglucosamine (GlcNAc) residues in peptidoglycan, from either the reducing or the non-reducing ends of the peptidoglycan chains, with concomitant formation of a 1,6-anhydrobond in the MurNAc residue.</text>
        <dbReference type="EC" id="4.2.2.n1"/>
    </reaction>
</comment>
<comment type="similarity">
    <text evidence="8">In the C-terminal section; belongs to the transglycosylase Slt family.</text>
</comment>
<dbReference type="GO" id="GO:0016998">
    <property type="term" value="P:cell wall macromolecule catabolic process"/>
    <property type="evidence" value="ECO:0007669"/>
    <property type="project" value="UniProtKB-UniRule"/>
</dbReference>
<feature type="active site" evidence="8">
    <location>
        <position position="401"/>
    </location>
</feature>
<dbReference type="InterPro" id="IPR000189">
    <property type="entry name" value="Transglyc_AS"/>
</dbReference>
<dbReference type="GO" id="GO:0008933">
    <property type="term" value="F:peptidoglycan lytic transglycosylase activity"/>
    <property type="evidence" value="ECO:0007669"/>
    <property type="project" value="UniProtKB-UniRule"/>
</dbReference>
<dbReference type="Gene3D" id="1.10.530.10">
    <property type="match status" value="1"/>
</dbReference>
<keyword evidence="6 8" id="KW-0456">Lyase</keyword>
<proteinExistence type="inferred from homology"/>
<dbReference type="GO" id="GO:0071555">
    <property type="term" value="P:cell wall organization"/>
    <property type="evidence" value="ECO:0007669"/>
    <property type="project" value="UniProtKB-KW"/>
</dbReference>
<dbReference type="PANTHER" id="PTHR35936">
    <property type="entry name" value="MEMBRANE-BOUND LYTIC MUREIN TRANSGLYCOSYLASE F"/>
    <property type="match status" value="1"/>
</dbReference>
<dbReference type="GO" id="GO:0009253">
    <property type="term" value="P:peptidoglycan catabolic process"/>
    <property type="evidence" value="ECO:0007669"/>
    <property type="project" value="TreeGrafter"/>
</dbReference>
<evidence type="ECO:0000256" key="5">
    <source>
        <dbReference type="ARBA" id="ARBA00023237"/>
    </source>
</evidence>
<dbReference type="InterPro" id="IPR008258">
    <property type="entry name" value="Transglycosylase_SLT_dom_1"/>
</dbReference>
<comment type="function">
    <text evidence="8">Murein-degrading enzyme that degrades murein glycan strands and insoluble, high-molecular weight murein sacculi, with the concomitant formation of a 1,6-anhydromuramoyl product. Lytic transglycosylases (LTs) play an integral role in the metabolism of the peptidoglycan (PG) sacculus. Their lytic action creates space within the PG sacculus to allow for its expansion as well as for the insertion of various structures such as secretion systems and flagella.</text>
</comment>